<protein>
    <submittedName>
        <fullName evidence="2">Uncharacterized protein</fullName>
    </submittedName>
</protein>
<proteinExistence type="predicted"/>
<organism evidence="2 3">
    <name type="scientific">Portunus trituberculatus</name>
    <name type="common">Swimming crab</name>
    <name type="synonym">Neptunus trituberculatus</name>
    <dbReference type="NCBI Taxonomy" id="210409"/>
    <lineage>
        <taxon>Eukaryota</taxon>
        <taxon>Metazoa</taxon>
        <taxon>Ecdysozoa</taxon>
        <taxon>Arthropoda</taxon>
        <taxon>Crustacea</taxon>
        <taxon>Multicrustacea</taxon>
        <taxon>Malacostraca</taxon>
        <taxon>Eumalacostraca</taxon>
        <taxon>Eucarida</taxon>
        <taxon>Decapoda</taxon>
        <taxon>Pleocyemata</taxon>
        <taxon>Brachyura</taxon>
        <taxon>Eubrachyura</taxon>
        <taxon>Portunoidea</taxon>
        <taxon>Portunidae</taxon>
        <taxon>Portuninae</taxon>
        <taxon>Portunus</taxon>
    </lineage>
</organism>
<sequence>MCPSTERVQEMVMEVVMVVVVVVVVVVVPVIVLRYGEADQGKRSVVYLVIVVVVLGMFREGLGAPLAACVGCVARG</sequence>
<evidence type="ECO:0000313" key="3">
    <source>
        <dbReference type="Proteomes" id="UP000324222"/>
    </source>
</evidence>
<accession>A0A5B7JFJ2</accession>
<reference evidence="2 3" key="1">
    <citation type="submission" date="2019-05" db="EMBL/GenBank/DDBJ databases">
        <title>Another draft genome of Portunus trituberculatus and its Hox gene families provides insights of decapod evolution.</title>
        <authorList>
            <person name="Jeong J.-H."/>
            <person name="Song I."/>
            <person name="Kim S."/>
            <person name="Choi T."/>
            <person name="Kim D."/>
            <person name="Ryu S."/>
            <person name="Kim W."/>
        </authorList>
    </citation>
    <scope>NUCLEOTIDE SEQUENCE [LARGE SCALE GENOMIC DNA]</scope>
    <source>
        <tissue evidence="2">Muscle</tissue>
    </source>
</reference>
<feature type="transmembrane region" description="Helical" evidence="1">
    <location>
        <begin position="12"/>
        <end position="33"/>
    </location>
</feature>
<evidence type="ECO:0000313" key="2">
    <source>
        <dbReference type="EMBL" id="MPC96771.1"/>
    </source>
</evidence>
<dbReference type="AlphaFoldDB" id="A0A5B7JFJ2"/>
<evidence type="ECO:0000256" key="1">
    <source>
        <dbReference type="SAM" id="Phobius"/>
    </source>
</evidence>
<feature type="transmembrane region" description="Helical" evidence="1">
    <location>
        <begin position="45"/>
        <end position="74"/>
    </location>
</feature>
<dbReference type="EMBL" id="VSRR010107284">
    <property type="protein sequence ID" value="MPC96771.1"/>
    <property type="molecule type" value="Genomic_DNA"/>
</dbReference>
<dbReference type="Proteomes" id="UP000324222">
    <property type="component" value="Unassembled WGS sequence"/>
</dbReference>
<gene>
    <name evidence="2" type="ORF">E2C01_092048</name>
</gene>
<keyword evidence="1" id="KW-0472">Membrane</keyword>
<keyword evidence="1" id="KW-0812">Transmembrane</keyword>
<name>A0A5B7JFJ2_PORTR</name>
<keyword evidence="3" id="KW-1185">Reference proteome</keyword>
<keyword evidence="1" id="KW-1133">Transmembrane helix</keyword>
<comment type="caution">
    <text evidence="2">The sequence shown here is derived from an EMBL/GenBank/DDBJ whole genome shotgun (WGS) entry which is preliminary data.</text>
</comment>